<dbReference type="KEGG" id="vg:31050514"/>
<dbReference type="SUPFAM" id="SSF55811">
    <property type="entry name" value="Nudix"/>
    <property type="match status" value="1"/>
</dbReference>
<dbReference type="Proteomes" id="UP000203066">
    <property type="component" value="Segment"/>
</dbReference>
<dbReference type="GO" id="GO:0016787">
    <property type="term" value="F:hydrolase activity"/>
    <property type="evidence" value="ECO:0007669"/>
    <property type="project" value="UniProtKB-KW"/>
</dbReference>
<dbReference type="InterPro" id="IPR015797">
    <property type="entry name" value="NUDIX_hydrolase-like_dom_sf"/>
</dbReference>
<evidence type="ECO:0000313" key="3">
    <source>
        <dbReference type="EMBL" id="AQQ79957.1"/>
    </source>
</evidence>
<dbReference type="PROSITE" id="PS00893">
    <property type="entry name" value="NUDIX_BOX"/>
    <property type="match status" value="1"/>
</dbReference>
<dbReference type="InterPro" id="IPR000086">
    <property type="entry name" value="NUDIX_hydrolase_dom"/>
</dbReference>
<feature type="domain" description="Nudix hydrolase" evidence="2">
    <location>
        <begin position="22"/>
        <end position="194"/>
    </location>
</feature>
<evidence type="ECO:0000313" key="4">
    <source>
        <dbReference type="Proteomes" id="UP000203066"/>
    </source>
</evidence>
<sequence length="232" mass="28250">MTRSNLHNEYNNICRCSFCIEKNVCRAGLLVINDNKESFIINRRQSYNETYLNNWRTCNNMFFWEKIQIPRGKSKKNESLLECAIREFVEETGVILLGNGFLYKKPFILYWIDDNKRWEYKIYLLYWNTDSKFNSSNFLKVKKIFHNDDNFQITLSNDKYTSKKDIKSIERERKLFYNTKLHICDYIKTLNNVLRNNEHIVNNYYDFIKHVFTFLKDINNLHSNNFFYTSIY</sequence>
<gene>
    <name evidence="3" type="ORF">LbFV_ORF37</name>
</gene>
<dbReference type="GeneID" id="31050514"/>
<evidence type="ECO:0000256" key="1">
    <source>
        <dbReference type="ARBA" id="ARBA00022801"/>
    </source>
</evidence>
<protein>
    <submittedName>
        <fullName evidence="3">Nudix domain protein</fullName>
    </submittedName>
</protein>
<keyword evidence="1" id="KW-0378">Hydrolase</keyword>
<dbReference type="Pfam" id="PF00293">
    <property type="entry name" value="NUDIX"/>
    <property type="match status" value="1"/>
</dbReference>
<keyword evidence="4" id="KW-1185">Reference proteome</keyword>
<dbReference type="PROSITE" id="PS51462">
    <property type="entry name" value="NUDIX"/>
    <property type="match status" value="1"/>
</dbReference>
<reference evidence="3 4" key="1">
    <citation type="journal article" date="2016" name="Genome Biol. Evol.">
        <title>Genome Sequencing of the Behavior Manipulating Virus LbFV Reveals a Possible New Virus Family.</title>
        <authorList>
            <person name="Lepetit D."/>
            <person name="Gillet B."/>
            <person name="Hughes S."/>
            <person name="Kraaijeveld K."/>
            <person name="Varaldi J."/>
        </authorList>
    </citation>
    <scope>NUCLEOTIDE SEQUENCE [LARGE SCALE GENOMIC DNA]</scope>
    <source>
        <strain evidence="3">Valence Gotheron</strain>
    </source>
</reference>
<dbReference type="InterPro" id="IPR020084">
    <property type="entry name" value="NUDIX_hydrolase_CS"/>
</dbReference>
<dbReference type="OrthoDB" id="12499at10239"/>
<accession>A0A1S5YD79</accession>
<dbReference type="RefSeq" id="YP_009345641.1">
    <property type="nucleotide sequence ID" value="NC_033778.1"/>
</dbReference>
<dbReference type="EMBL" id="KY009685">
    <property type="protein sequence ID" value="AQQ79957.1"/>
    <property type="molecule type" value="Genomic_DNA"/>
</dbReference>
<proteinExistence type="predicted"/>
<organism evidence="3 4">
    <name type="scientific">Leptopilina boulardi filamentous virus</name>
    <dbReference type="NCBI Taxonomy" id="552509"/>
    <lineage>
        <taxon>Viruses</taxon>
        <taxon>Viruses incertae sedis</taxon>
        <taxon>Naldaviricetes</taxon>
        <taxon>Lefavirales</taxon>
        <taxon>Filamentoviridae</taxon>
        <taxon>Alphafilamentovirus</taxon>
        <taxon>Alphafilamentovirus leboulardi</taxon>
    </lineage>
</organism>
<evidence type="ECO:0000259" key="2">
    <source>
        <dbReference type="PROSITE" id="PS51462"/>
    </source>
</evidence>
<name>A0A1S5YD79_9VIRU</name>
<dbReference type="Gene3D" id="3.90.79.10">
    <property type="entry name" value="Nucleoside Triphosphate Pyrophosphohydrolase"/>
    <property type="match status" value="1"/>
</dbReference>